<feature type="transmembrane region" description="Helical" evidence="7">
    <location>
        <begin position="20"/>
        <end position="40"/>
    </location>
</feature>
<keyword evidence="6 7" id="KW-0472">Membrane</keyword>
<dbReference type="InterPro" id="IPR003856">
    <property type="entry name" value="LPS_length_determ_N"/>
</dbReference>
<evidence type="ECO:0000256" key="2">
    <source>
        <dbReference type="ARBA" id="ARBA00006683"/>
    </source>
</evidence>
<feature type="domain" description="Polysaccharide chain length determinant N-terminal" evidence="8">
    <location>
        <begin position="3"/>
        <end position="95"/>
    </location>
</feature>
<evidence type="ECO:0000259" key="8">
    <source>
        <dbReference type="Pfam" id="PF02706"/>
    </source>
</evidence>
<dbReference type="OrthoDB" id="2360475at2"/>
<dbReference type="Pfam" id="PF02706">
    <property type="entry name" value="Wzz"/>
    <property type="match status" value="1"/>
</dbReference>
<evidence type="ECO:0000256" key="6">
    <source>
        <dbReference type="ARBA" id="ARBA00023136"/>
    </source>
</evidence>
<keyword evidence="10" id="KW-1185">Reference proteome</keyword>
<dbReference type="EMBL" id="AZHO01000012">
    <property type="protein sequence ID" value="KMT59943.1"/>
    <property type="molecule type" value="Genomic_DNA"/>
</dbReference>
<comment type="similarity">
    <text evidence="2">Belongs to the CpsC/CapA family.</text>
</comment>
<dbReference type="GO" id="GO:0005886">
    <property type="term" value="C:plasma membrane"/>
    <property type="evidence" value="ECO:0007669"/>
    <property type="project" value="UniProtKB-SubCell"/>
</dbReference>
<comment type="caution">
    <text evidence="9">The sequence shown here is derived from an EMBL/GenBank/DDBJ whole genome shotgun (WGS) entry which is preliminary data.</text>
</comment>
<name>A0A0J8GGS8_9LIST</name>
<evidence type="ECO:0000313" key="10">
    <source>
        <dbReference type="Proteomes" id="UP000052258"/>
    </source>
</evidence>
<organism evidence="9 10">
    <name type="scientific">Listeria fleischmannii 1991</name>
    <dbReference type="NCBI Taxonomy" id="1430899"/>
    <lineage>
        <taxon>Bacteria</taxon>
        <taxon>Bacillati</taxon>
        <taxon>Bacillota</taxon>
        <taxon>Bacilli</taxon>
        <taxon>Bacillales</taxon>
        <taxon>Listeriaceae</taxon>
        <taxon>Listeria</taxon>
    </lineage>
</organism>
<protein>
    <submittedName>
        <fullName evidence="9">Chain length regulator</fullName>
    </submittedName>
</protein>
<evidence type="ECO:0000256" key="7">
    <source>
        <dbReference type="SAM" id="Phobius"/>
    </source>
</evidence>
<evidence type="ECO:0000256" key="1">
    <source>
        <dbReference type="ARBA" id="ARBA00004651"/>
    </source>
</evidence>
<keyword evidence="4 7" id="KW-0812">Transmembrane</keyword>
<dbReference type="AlphaFoldDB" id="A0A0J8GGS8"/>
<feature type="transmembrane region" description="Helical" evidence="7">
    <location>
        <begin position="175"/>
        <end position="199"/>
    </location>
</feature>
<accession>A0A0J8GGS8</accession>
<dbReference type="Proteomes" id="UP000052258">
    <property type="component" value="Unassembled WGS sequence"/>
</dbReference>
<keyword evidence="5 7" id="KW-1133">Transmembrane helix</keyword>
<dbReference type="PANTHER" id="PTHR32309">
    <property type="entry name" value="TYROSINE-PROTEIN KINASE"/>
    <property type="match status" value="1"/>
</dbReference>
<dbReference type="InterPro" id="IPR050445">
    <property type="entry name" value="Bact_polysacc_biosynth/exp"/>
</dbReference>
<keyword evidence="3" id="KW-1003">Cell membrane</keyword>
<evidence type="ECO:0000313" key="9">
    <source>
        <dbReference type="EMBL" id="KMT59943.1"/>
    </source>
</evidence>
<sequence>MNEQIDLKKMLLAIRKNSWWLIGIIVVTILSMFIYLQYIATPIYQKSTQILVNQSESTKSNSVDSQTVQADLQLVNTYSTIISSPRILNEVQQDLGKQYDTAELAEMIQVKNATNSQVIDISVEHPDPKVAARIANATARTFTEEIPNIMKIDNVTTLSEAQFLGNETPVKPQKVLMLALAAFAGILFAFAFIFIKLLFERTLTSTEEIEELLGLHVLGEVSAFQNNDPFQTKFQKGDR</sequence>
<evidence type="ECO:0000256" key="5">
    <source>
        <dbReference type="ARBA" id="ARBA00022989"/>
    </source>
</evidence>
<gene>
    <name evidence="9" type="ORF">X560_1497</name>
</gene>
<dbReference type="GO" id="GO:0004713">
    <property type="term" value="F:protein tyrosine kinase activity"/>
    <property type="evidence" value="ECO:0007669"/>
    <property type="project" value="TreeGrafter"/>
</dbReference>
<proteinExistence type="inferred from homology"/>
<dbReference type="PATRIC" id="fig|1430899.3.peg.1253"/>
<comment type="subcellular location">
    <subcellularLocation>
        <location evidence="1">Cell membrane</location>
        <topology evidence="1">Multi-pass membrane protein</topology>
    </subcellularLocation>
</comment>
<evidence type="ECO:0000256" key="3">
    <source>
        <dbReference type="ARBA" id="ARBA00022475"/>
    </source>
</evidence>
<evidence type="ECO:0000256" key="4">
    <source>
        <dbReference type="ARBA" id="ARBA00022692"/>
    </source>
</evidence>
<dbReference type="RefSeq" id="WP_007477672.1">
    <property type="nucleotide sequence ID" value="NZ_KQ130614.1"/>
</dbReference>
<reference evidence="9 10" key="1">
    <citation type="journal article" date="2015" name="Genome Biol. Evol.">
        <title>Comparative Genomics of Listeria Sensu Lato: Genus-Wide Differences in Evolutionary Dynamics and the Progressive Gain of Complex, Potentially Pathogenicity-Related Traits through Lateral Gene Transfer.</title>
        <authorList>
            <person name="Chiara M."/>
            <person name="Caruso M."/>
            <person name="D'Erchia A.M."/>
            <person name="Manzari C."/>
            <person name="Fraccalvieri R."/>
            <person name="Goffredo E."/>
            <person name="Latorre L."/>
            <person name="Miccolupo A."/>
            <person name="Padalino I."/>
            <person name="Santagada G."/>
            <person name="Chiocco D."/>
            <person name="Pesole G."/>
            <person name="Horner D.S."/>
            <person name="Parisi A."/>
        </authorList>
    </citation>
    <scope>NUCLEOTIDE SEQUENCE [LARGE SCALE GENOMIC DNA]</scope>
    <source>
        <strain evidence="9 10">1991</strain>
    </source>
</reference>
<dbReference type="PANTHER" id="PTHR32309:SF13">
    <property type="entry name" value="FERRIC ENTEROBACTIN TRANSPORT PROTEIN FEPE"/>
    <property type="match status" value="1"/>
</dbReference>